<protein>
    <recommendedName>
        <fullName evidence="3">PD-(D/E)XK endonuclease-like domain-containing protein</fullName>
    </recommendedName>
</protein>
<dbReference type="Gene3D" id="3.90.320.10">
    <property type="match status" value="1"/>
</dbReference>
<reference evidence="1 2" key="1">
    <citation type="submission" date="2024-06" db="EMBL/GenBank/DDBJ databases">
        <title>The Natural Products Discovery Center: Release of the First 8490 Sequenced Strains for Exploring Actinobacteria Biosynthetic Diversity.</title>
        <authorList>
            <person name="Kalkreuter E."/>
            <person name="Kautsar S.A."/>
            <person name="Yang D."/>
            <person name="Bader C.D."/>
            <person name="Teijaro C.N."/>
            <person name="Fluegel L."/>
            <person name="Davis C.M."/>
            <person name="Simpson J.R."/>
            <person name="Lauterbach L."/>
            <person name="Steele A.D."/>
            <person name="Gui C."/>
            <person name="Meng S."/>
            <person name="Li G."/>
            <person name="Viehrig K."/>
            <person name="Ye F."/>
            <person name="Su P."/>
            <person name="Kiefer A.F."/>
            <person name="Nichols A."/>
            <person name="Cepeda A.J."/>
            <person name="Yan W."/>
            <person name="Fan B."/>
            <person name="Jiang Y."/>
            <person name="Adhikari A."/>
            <person name="Zheng C.-J."/>
            <person name="Schuster L."/>
            <person name="Cowan T.M."/>
            <person name="Smanski M.J."/>
            <person name="Chevrette M.G."/>
            <person name="De Carvalho L.P.S."/>
            <person name="Shen B."/>
        </authorList>
    </citation>
    <scope>NUCLEOTIDE SEQUENCE [LARGE SCALE GENOMIC DNA]</scope>
    <source>
        <strain evidence="1 2">NPDC045705</strain>
    </source>
</reference>
<dbReference type="RefSeq" id="WP_359205716.1">
    <property type="nucleotide sequence ID" value="NZ_JBEZAM010000008.1"/>
</dbReference>
<name>A0ABV3CT26_STREX</name>
<dbReference type="InterPro" id="IPR011604">
    <property type="entry name" value="PDDEXK-like_dom_sf"/>
</dbReference>
<comment type="caution">
    <text evidence="1">The sequence shown here is derived from an EMBL/GenBank/DDBJ whole genome shotgun (WGS) entry which is preliminary data.</text>
</comment>
<dbReference type="Proteomes" id="UP001551210">
    <property type="component" value="Unassembled WGS sequence"/>
</dbReference>
<accession>A0ABV3CT26</accession>
<proteinExistence type="predicted"/>
<organism evidence="1 2">
    <name type="scientific">Streptomyces exfoliatus</name>
    <name type="common">Streptomyces hydrogenans</name>
    <dbReference type="NCBI Taxonomy" id="1905"/>
    <lineage>
        <taxon>Bacteria</taxon>
        <taxon>Bacillati</taxon>
        <taxon>Actinomycetota</taxon>
        <taxon>Actinomycetes</taxon>
        <taxon>Kitasatosporales</taxon>
        <taxon>Streptomycetaceae</taxon>
        <taxon>Streptomyces</taxon>
    </lineage>
</organism>
<keyword evidence="2" id="KW-1185">Reference proteome</keyword>
<gene>
    <name evidence="1" type="ORF">AB0A76_09180</name>
</gene>
<sequence length="268" mass="29875">MIATGNDEYSQVLAERIGQFIVDADANAPRSLQKAIGPSEVGEPCERQLTYKILDWPETNQNRDPIAAIIGTGFHMWMAEKFEARQAPLPDGRPRYRIEERVTVRDGYTPAATVAGSSDLFDRLALLNNDWKLVGKSSHDKYRRQGPGDKYRVQAHLYGLGQENAGNPPARVAVTFIARHHELMVHVWSEAYDRQVALDALARLDRIRDRAQALELDLHPERWDTVPTPDKPTCRFCPWLKPGSTSLADGCPGVQHSNPGSSLSALIA</sequence>
<evidence type="ECO:0000313" key="2">
    <source>
        <dbReference type="Proteomes" id="UP001551210"/>
    </source>
</evidence>
<evidence type="ECO:0008006" key="3">
    <source>
        <dbReference type="Google" id="ProtNLM"/>
    </source>
</evidence>
<dbReference type="EMBL" id="JBEZAM010000008">
    <property type="protein sequence ID" value="MEU7293362.1"/>
    <property type="molecule type" value="Genomic_DNA"/>
</dbReference>
<evidence type="ECO:0000313" key="1">
    <source>
        <dbReference type="EMBL" id="MEU7293362.1"/>
    </source>
</evidence>